<dbReference type="Proteomes" id="UP000184088">
    <property type="component" value="Unassembled WGS sequence"/>
</dbReference>
<gene>
    <name evidence="2" type="ORF">SAMN02746089_02428</name>
</gene>
<keyword evidence="1" id="KW-1133">Transmembrane helix</keyword>
<organism evidence="2 3">
    <name type="scientific">Caldanaerobius fijiensis DSM 17918</name>
    <dbReference type="NCBI Taxonomy" id="1121256"/>
    <lineage>
        <taxon>Bacteria</taxon>
        <taxon>Bacillati</taxon>
        <taxon>Bacillota</taxon>
        <taxon>Clostridia</taxon>
        <taxon>Thermoanaerobacterales</taxon>
        <taxon>Thermoanaerobacteraceae</taxon>
        <taxon>Caldanaerobius</taxon>
    </lineage>
</organism>
<reference evidence="2 3" key="1">
    <citation type="submission" date="2016-11" db="EMBL/GenBank/DDBJ databases">
        <authorList>
            <person name="Jaros S."/>
            <person name="Januszkiewicz K."/>
            <person name="Wedrychowicz H."/>
        </authorList>
    </citation>
    <scope>NUCLEOTIDE SEQUENCE [LARGE SCALE GENOMIC DNA]</scope>
    <source>
        <strain evidence="2 3">DSM 17918</strain>
    </source>
</reference>
<dbReference type="EMBL" id="FQVH01000039">
    <property type="protein sequence ID" value="SHF71021.1"/>
    <property type="molecule type" value="Genomic_DNA"/>
</dbReference>
<name>A0A1M5DW05_9THEO</name>
<keyword evidence="3" id="KW-1185">Reference proteome</keyword>
<proteinExistence type="predicted"/>
<protein>
    <submittedName>
        <fullName evidence="2">Uncharacterized protein</fullName>
    </submittedName>
</protein>
<feature type="transmembrane region" description="Helical" evidence="1">
    <location>
        <begin position="130"/>
        <end position="148"/>
    </location>
</feature>
<sequence>MISILRNCTYSSYLDPDSSYLCSQPDKMAEWLKTKGITYADDIMCVNMYEYYFIYISLKDKEYYIPLTELHTPTEKFKVYSRSEFQGIFGPFMKKIVNNIPLDGTLYITAKPKSDNLNSNKIKINRLKSIIILCSITSLSILYLLYLYKKIYKKSWQ</sequence>
<evidence type="ECO:0000313" key="3">
    <source>
        <dbReference type="Proteomes" id="UP000184088"/>
    </source>
</evidence>
<evidence type="ECO:0000313" key="2">
    <source>
        <dbReference type="EMBL" id="SHF71021.1"/>
    </source>
</evidence>
<dbReference type="AlphaFoldDB" id="A0A1M5DW05"/>
<keyword evidence="1" id="KW-0472">Membrane</keyword>
<keyword evidence="1" id="KW-0812">Transmembrane</keyword>
<evidence type="ECO:0000256" key="1">
    <source>
        <dbReference type="SAM" id="Phobius"/>
    </source>
</evidence>
<accession>A0A1M5DW05</accession>